<gene>
    <name evidence="1" type="ORF">IPJ27_01265</name>
</gene>
<evidence type="ECO:0000313" key="1">
    <source>
        <dbReference type="EMBL" id="MBK7673493.1"/>
    </source>
</evidence>
<evidence type="ECO:0000313" key="2">
    <source>
        <dbReference type="Proteomes" id="UP000697998"/>
    </source>
</evidence>
<reference evidence="1 2" key="1">
    <citation type="submission" date="2020-10" db="EMBL/GenBank/DDBJ databases">
        <title>Connecting structure to function with the recovery of over 1000 high-quality activated sludge metagenome-assembled genomes encoding full-length rRNA genes using long-read sequencing.</title>
        <authorList>
            <person name="Singleton C.M."/>
            <person name="Petriglieri F."/>
            <person name="Kristensen J.M."/>
            <person name="Kirkegaard R.H."/>
            <person name="Michaelsen T.Y."/>
            <person name="Andersen M.H."/>
            <person name="Karst S.M."/>
            <person name="Dueholm M.S."/>
            <person name="Nielsen P.H."/>
            <person name="Albertsen M."/>
        </authorList>
    </citation>
    <scope>NUCLEOTIDE SEQUENCE [LARGE SCALE GENOMIC DNA]</scope>
    <source>
        <strain evidence="1">EsbW_18-Q3-R4-48_BATAC.285</strain>
    </source>
</reference>
<protein>
    <submittedName>
        <fullName evidence="1">Uncharacterized protein</fullName>
    </submittedName>
</protein>
<sequence>MGPALEGISYTGPFIPVSITRRPSFEKSGLCRMPPLLAAIQPKGFVIATGVQYSVRDSVNAAAKELGMLKAAGLKNPTEVVKLKRCAW</sequence>
<dbReference type="AlphaFoldDB" id="A0A935UFK4"/>
<proteinExistence type="predicted"/>
<name>A0A935UFK4_9PROT</name>
<comment type="caution">
    <text evidence="1">The sequence shown here is derived from an EMBL/GenBank/DDBJ whole genome shotgun (WGS) entry which is preliminary data.</text>
</comment>
<organism evidence="1 2">
    <name type="scientific">Candidatus Accumulibacter proximus</name>
    <dbReference type="NCBI Taxonomy" id="2954385"/>
    <lineage>
        <taxon>Bacteria</taxon>
        <taxon>Pseudomonadati</taxon>
        <taxon>Pseudomonadota</taxon>
        <taxon>Betaproteobacteria</taxon>
        <taxon>Candidatus Accumulibacter</taxon>
    </lineage>
</organism>
<accession>A0A935UFK4</accession>
<dbReference type="Proteomes" id="UP000697998">
    <property type="component" value="Unassembled WGS sequence"/>
</dbReference>
<dbReference type="EMBL" id="JADJMH010000001">
    <property type="protein sequence ID" value="MBK7673493.1"/>
    <property type="molecule type" value="Genomic_DNA"/>
</dbReference>